<feature type="domain" description="PDZ" evidence="12">
    <location>
        <begin position="123"/>
        <end position="177"/>
    </location>
</feature>
<dbReference type="InterPro" id="IPR036034">
    <property type="entry name" value="PDZ_sf"/>
</dbReference>
<keyword evidence="8 11" id="KW-1133">Transmembrane helix</keyword>
<comment type="similarity">
    <text evidence="3">Belongs to the peptidase M50B family.</text>
</comment>
<dbReference type="SMART" id="SM00228">
    <property type="entry name" value="PDZ"/>
    <property type="match status" value="1"/>
</dbReference>
<dbReference type="InterPro" id="IPR004387">
    <property type="entry name" value="Pept_M50_Zn"/>
</dbReference>
<dbReference type="Gene3D" id="2.30.42.10">
    <property type="match status" value="1"/>
</dbReference>
<evidence type="ECO:0000256" key="1">
    <source>
        <dbReference type="ARBA" id="ARBA00001947"/>
    </source>
</evidence>
<reference evidence="13" key="1">
    <citation type="journal article" date="2020" name="mSystems">
        <title>Genome- and Community-Level Interaction Insights into Carbon Utilization and Element Cycling Functions of Hydrothermarchaeota in Hydrothermal Sediment.</title>
        <authorList>
            <person name="Zhou Z."/>
            <person name="Liu Y."/>
            <person name="Xu W."/>
            <person name="Pan J."/>
            <person name="Luo Z.H."/>
            <person name="Li M."/>
        </authorList>
    </citation>
    <scope>NUCLEOTIDE SEQUENCE [LARGE SCALE GENOMIC DNA]</scope>
    <source>
        <strain evidence="13">SpSt-609</strain>
    </source>
</reference>
<dbReference type="GO" id="GO:0006508">
    <property type="term" value="P:proteolysis"/>
    <property type="evidence" value="ECO:0007669"/>
    <property type="project" value="UniProtKB-KW"/>
</dbReference>
<evidence type="ECO:0000256" key="9">
    <source>
        <dbReference type="ARBA" id="ARBA00023049"/>
    </source>
</evidence>
<dbReference type="Pfam" id="PF17820">
    <property type="entry name" value="PDZ_6"/>
    <property type="match status" value="1"/>
</dbReference>
<dbReference type="AlphaFoldDB" id="A0A7C5RKC5"/>
<proteinExistence type="inferred from homology"/>
<keyword evidence="10 11" id="KW-0472">Membrane</keyword>
<keyword evidence="5 11" id="KW-0812">Transmembrane</keyword>
<dbReference type="PROSITE" id="PS50106">
    <property type="entry name" value="PDZ"/>
    <property type="match status" value="1"/>
</dbReference>
<dbReference type="GO" id="GO:0016020">
    <property type="term" value="C:membrane"/>
    <property type="evidence" value="ECO:0007669"/>
    <property type="project" value="UniProtKB-SubCell"/>
</dbReference>
<gene>
    <name evidence="13" type="ORF">ENT77_04895</name>
</gene>
<dbReference type="EMBL" id="DSZY01000022">
    <property type="protein sequence ID" value="HGU40519.1"/>
    <property type="molecule type" value="Genomic_DNA"/>
</dbReference>
<feature type="transmembrane region" description="Helical" evidence="11">
    <location>
        <begin position="27"/>
        <end position="48"/>
    </location>
</feature>
<evidence type="ECO:0000259" key="12">
    <source>
        <dbReference type="PROSITE" id="PS50106"/>
    </source>
</evidence>
<dbReference type="InterPro" id="IPR041489">
    <property type="entry name" value="PDZ_6"/>
</dbReference>
<feature type="transmembrane region" description="Helical" evidence="11">
    <location>
        <begin position="421"/>
        <end position="443"/>
    </location>
</feature>
<comment type="subcellular location">
    <subcellularLocation>
        <location evidence="2">Membrane</location>
        <topology evidence="2">Multi-pass membrane protein</topology>
    </subcellularLocation>
</comment>
<dbReference type="GO" id="GO:0004222">
    <property type="term" value="F:metalloendopeptidase activity"/>
    <property type="evidence" value="ECO:0007669"/>
    <property type="project" value="InterPro"/>
</dbReference>
<evidence type="ECO:0000256" key="8">
    <source>
        <dbReference type="ARBA" id="ARBA00022989"/>
    </source>
</evidence>
<dbReference type="PANTHER" id="PTHR42837:SF2">
    <property type="entry name" value="MEMBRANE METALLOPROTEASE ARASP2, CHLOROPLASTIC-RELATED"/>
    <property type="match status" value="1"/>
</dbReference>
<comment type="cofactor">
    <cofactor evidence="1">
        <name>Zn(2+)</name>
        <dbReference type="ChEBI" id="CHEBI:29105"/>
    </cofactor>
</comment>
<keyword evidence="7" id="KW-0862">Zinc</keyword>
<keyword evidence="6" id="KW-0378">Hydrolase</keyword>
<evidence type="ECO:0000256" key="2">
    <source>
        <dbReference type="ARBA" id="ARBA00004141"/>
    </source>
</evidence>
<feature type="transmembrane region" description="Helical" evidence="11">
    <location>
        <begin position="93"/>
        <end position="120"/>
    </location>
</feature>
<evidence type="ECO:0000256" key="3">
    <source>
        <dbReference type="ARBA" id="ARBA00007931"/>
    </source>
</evidence>
<feature type="transmembrane region" description="Helical" evidence="11">
    <location>
        <begin position="473"/>
        <end position="492"/>
    </location>
</feature>
<dbReference type="InterPro" id="IPR001478">
    <property type="entry name" value="PDZ"/>
</dbReference>
<accession>A0A7C5RKC5</accession>
<organism evidence="13">
    <name type="scientific">Fervidobacterium thailandense</name>
    <dbReference type="NCBI Taxonomy" id="1008305"/>
    <lineage>
        <taxon>Bacteria</taxon>
        <taxon>Thermotogati</taxon>
        <taxon>Thermotogota</taxon>
        <taxon>Thermotogae</taxon>
        <taxon>Thermotogales</taxon>
        <taxon>Fervidobacteriaceae</taxon>
        <taxon>Fervidobacterium</taxon>
    </lineage>
</organism>
<evidence type="ECO:0000256" key="11">
    <source>
        <dbReference type="SAM" id="Phobius"/>
    </source>
</evidence>
<evidence type="ECO:0000256" key="4">
    <source>
        <dbReference type="ARBA" id="ARBA00022670"/>
    </source>
</evidence>
<name>A0A7C5RKC5_9BACT</name>
<dbReference type="PANTHER" id="PTHR42837">
    <property type="entry name" value="REGULATOR OF SIGMA-E PROTEASE RSEP"/>
    <property type="match status" value="1"/>
</dbReference>
<dbReference type="Pfam" id="PF02163">
    <property type="entry name" value="Peptidase_M50"/>
    <property type="match status" value="1"/>
</dbReference>
<evidence type="ECO:0000256" key="5">
    <source>
        <dbReference type="ARBA" id="ARBA00022692"/>
    </source>
</evidence>
<dbReference type="SUPFAM" id="SSF50156">
    <property type="entry name" value="PDZ domain-like"/>
    <property type="match status" value="1"/>
</dbReference>
<protein>
    <submittedName>
        <fullName evidence="13">PDZ domain-containing protein</fullName>
    </submittedName>
</protein>
<evidence type="ECO:0000256" key="7">
    <source>
        <dbReference type="ARBA" id="ARBA00022833"/>
    </source>
</evidence>
<evidence type="ECO:0000313" key="13">
    <source>
        <dbReference type="EMBL" id="HGU40519.1"/>
    </source>
</evidence>
<dbReference type="CDD" id="cd06163">
    <property type="entry name" value="S2P-M50_PDZ_RseP-like"/>
    <property type="match status" value="1"/>
</dbReference>
<keyword evidence="9" id="KW-0482">Metalloprotease</keyword>
<evidence type="ECO:0000256" key="10">
    <source>
        <dbReference type="ARBA" id="ARBA00023136"/>
    </source>
</evidence>
<dbReference type="InterPro" id="IPR008915">
    <property type="entry name" value="Peptidase_M50"/>
</dbReference>
<keyword evidence="4" id="KW-0645">Protease</keyword>
<feature type="transmembrane region" description="Helical" evidence="11">
    <location>
        <begin position="5"/>
        <end position="21"/>
    </location>
</feature>
<comment type="caution">
    <text evidence="13">The sequence shown here is derived from an EMBL/GenBank/DDBJ whole genome shotgun (WGS) entry which is preliminary data.</text>
</comment>
<sequence>MTVILNVIAFILVFMFIVVVHELGHFIFARIFGVTVKEFAIGFGPYIYRKRGRKTDFRINVFPLGGYVRLKGEDHEEAEEPDALYGVSAWKRFFIVLAGPLFSIAAGYLLFMLIIGTWGYRPIVIDDVLPGSPAQRSGIQAGDVVLKVNDRYVFDNVDMTNIIRKGRPIELEVLRERGSIKVSVTPEMTDEQYYIYFEDVQGEIGGRVFTINNVEFSSYIKSWKREYVSVSSELGELKAVLSSVSVVPKRYAIGIYYGQFSNVVAKDVGPFKKGDAITMIAGMEIDSSVDLIDALTALSLNPGELYVSLTGSNVDKIVFPLPSQFEVKVRSGSLKVSSKERSFTIGKEELRKLLSTPGIFERVAPVLKPSGVEFLRLSIERTNRLALYIWRTLPGIFVGRNVKEVTGPVGMVQVIGQAVQVGLETILTIVAIITINLGIFNLLPLPALDGGRIVFALLEMVARRKINRDVENLIHTLGFFLLLGLLVFITFVDVTRLMGR</sequence>
<evidence type="ECO:0000256" key="6">
    <source>
        <dbReference type="ARBA" id="ARBA00022801"/>
    </source>
</evidence>